<accession>A0ABS3EKA0</accession>
<feature type="domain" description="GIY-YIG" evidence="1">
    <location>
        <begin position="45"/>
        <end position="124"/>
    </location>
</feature>
<evidence type="ECO:0000259" key="1">
    <source>
        <dbReference type="PROSITE" id="PS50164"/>
    </source>
</evidence>
<dbReference type="EMBL" id="JAFLNA010000009">
    <property type="protein sequence ID" value="MBO0132426.1"/>
    <property type="molecule type" value="Genomic_DNA"/>
</dbReference>
<evidence type="ECO:0000313" key="2">
    <source>
        <dbReference type="EMBL" id="MBO0132426.1"/>
    </source>
</evidence>
<protein>
    <submittedName>
        <fullName evidence="2">GIY-YIG nuclease family protein</fullName>
    </submittedName>
</protein>
<proteinExistence type="predicted"/>
<gene>
    <name evidence="2" type="ORF">JZX89_16960</name>
</gene>
<comment type="caution">
    <text evidence="2">The sequence shown here is derived from an EMBL/GenBank/DDBJ whole genome shotgun (WGS) entry which is preliminary data.</text>
</comment>
<keyword evidence="3" id="KW-1185">Reference proteome</keyword>
<evidence type="ECO:0000313" key="3">
    <source>
        <dbReference type="Proteomes" id="UP000664699"/>
    </source>
</evidence>
<dbReference type="InterPro" id="IPR000305">
    <property type="entry name" value="GIY-YIG_endonuc"/>
</dbReference>
<organism evidence="2 3">
    <name type="scientific">Agrobacterium burrii</name>
    <dbReference type="NCBI Taxonomy" id="2815339"/>
    <lineage>
        <taxon>Bacteria</taxon>
        <taxon>Pseudomonadati</taxon>
        <taxon>Pseudomonadota</taxon>
        <taxon>Alphaproteobacteria</taxon>
        <taxon>Hyphomicrobiales</taxon>
        <taxon>Rhizobiaceae</taxon>
        <taxon>Rhizobium/Agrobacterium group</taxon>
        <taxon>Agrobacterium</taxon>
        <taxon>Agrobacterium tumefaciens complex</taxon>
    </lineage>
</organism>
<dbReference type="RefSeq" id="WP_207134821.1">
    <property type="nucleotide sequence ID" value="NZ_JAFLNA010000009.1"/>
</dbReference>
<dbReference type="Proteomes" id="UP000664699">
    <property type="component" value="Unassembled WGS sequence"/>
</dbReference>
<reference evidence="2 3" key="1">
    <citation type="submission" date="2021-03" db="EMBL/GenBank/DDBJ databases">
        <title>Whole genome sequence of Agrobacterium sp. strain Rnr.</title>
        <authorList>
            <person name="Mafakheri H."/>
            <person name="Taghavi S.M."/>
            <person name="Nemanja K."/>
            <person name="Osdaghi E."/>
        </authorList>
    </citation>
    <scope>NUCLEOTIDE SEQUENCE [LARGE SCALE GENOMIC DNA]</scope>
    <source>
        <strain evidence="2 3">Rnr</strain>
    </source>
</reference>
<sequence>MTNGIFGLLSQPSALGNEQHTHSWQGRSGRWYITTVYPSLRAQIRSPSVYVMVRRDTNGVAHPLYIGQTSDTGRRMEEHLFDKVLQAMQLGGSELHVHLLARGEAERISIETDLRNGHFTPLNRQGSAVTLGGLLSLGSSYGKGESFLSRLGSDR</sequence>
<name>A0ABS3EKA0_9HYPH</name>
<dbReference type="PROSITE" id="PS50164">
    <property type="entry name" value="GIY_YIG"/>
    <property type="match status" value="1"/>
</dbReference>